<name>A0A927N5B2_9ACTN</name>
<evidence type="ECO:0000259" key="2">
    <source>
        <dbReference type="PROSITE" id="PS51903"/>
    </source>
</evidence>
<dbReference type="EMBL" id="JADBEM010000001">
    <property type="protein sequence ID" value="MBE1610543.1"/>
    <property type="molecule type" value="Genomic_DNA"/>
</dbReference>
<feature type="domain" description="Clp R" evidence="2">
    <location>
        <begin position="90"/>
        <end position="232"/>
    </location>
</feature>
<gene>
    <name evidence="3" type="ORF">HEB94_007391</name>
</gene>
<dbReference type="AlphaFoldDB" id="A0A927N5B2"/>
<evidence type="ECO:0000313" key="3">
    <source>
        <dbReference type="EMBL" id="MBE1610543.1"/>
    </source>
</evidence>
<proteinExistence type="predicted"/>
<keyword evidence="1" id="KW-0677">Repeat</keyword>
<sequence length="244" mass="25912">MTPAPSLQDLIEIVRRDAGADDVLEQLATARAMVSELNDTGDALLGHYVDRARGSGRSWTEISNVLGVTKQAVHKRFAGNFPLGEEAPTLQRFTDRARHTLEAAKPAAAALGHNYVGTEHLLLGLYAEPESVATGVLLAASATRDLVEAAVVARVGQGSAPAESHRSFTPRAAAVLTLALSEALKLGHNYIGTEHLLLAMYRDPESIAAQILAALGLDRETGRARVLEVLAAWQQDQPGGTEKA</sequence>
<dbReference type="SUPFAM" id="SSF81923">
    <property type="entry name" value="Double Clp-N motif"/>
    <property type="match status" value="1"/>
</dbReference>
<dbReference type="Gene3D" id="1.10.1780.10">
    <property type="entry name" value="Clp, N-terminal domain"/>
    <property type="match status" value="1"/>
</dbReference>
<reference evidence="3" key="1">
    <citation type="submission" date="2020-10" db="EMBL/GenBank/DDBJ databases">
        <title>Sequencing the genomes of 1000 actinobacteria strains.</title>
        <authorList>
            <person name="Klenk H.-P."/>
        </authorList>
    </citation>
    <scope>NUCLEOTIDE SEQUENCE</scope>
    <source>
        <strain evidence="3">DSM 45354</strain>
    </source>
</reference>
<evidence type="ECO:0000313" key="4">
    <source>
        <dbReference type="Proteomes" id="UP000638648"/>
    </source>
</evidence>
<dbReference type="PROSITE" id="PS51903">
    <property type="entry name" value="CLP_R"/>
    <property type="match status" value="1"/>
</dbReference>
<dbReference type="PANTHER" id="PTHR47016">
    <property type="entry name" value="ATP-DEPENDENT CLP PROTEASE ATP-BINDING SUBUNIT CLPT1, CHLOROPLASTIC"/>
    <property type="match status" value="1"/>
</dbReference>
<accession>A0A927N5B2</accession>
<dbReference type="Proteomes" id="UP000638648">
    <property type="component" value="Unassembled WGS sequence"/>
</dbReference>
<protein>
    <recommendedName>
        <fullName evidence="2">Clp R domain-containing protein</fullName>
    </recommendedName>
</protein>
<comment type="caution">
    <text evidence="3">The sequence shown here is derived from an EMBL/GenBank/DDBJ whole genome shotgun (WGS) entry which is preliminary data.</text>
</comment>
<dbReference type="InterPro" id="IPR044217">
    <property type="entry name" value="CLPT1/2"/>
</dbReference>
<evidence type="ECO:0000256" key="1">
    <source>
        <dbReference type="PROSITE-ProRule" id="PRU01251"/>
    </source>
</evidence>
<dbReference type="Pfam" id="PF02861">
    <property type="entry name" value="Clp_N"/>
    <property type="match status" value="1"/>
</dbReference>
<organism evidence="3 4">
    <name type="scientific">Actinopolymorpha pittospori</name>
    <dbReference type="NCBI Taxonomy" id="648752"/>
    <lineage>
        <taxon>Bacteria</taxon>
        <taxon>Bacillati</taxon>
        <taxon>Actinomycetota</taxon>
        <taxon>Actinomycetes</taxon>
        <taxon>Propionibacteriales</taxon>
        <taxon>Actinopolymorphaceae</taxon>
        <taxon>Actinopolymorpha</taxon>
    </lineage>
</organism>
<dbReference type="PANTHER" id="PTHR47016:SF5">
    <property type="entry name" value="CLP DOMAIN SUPERFAMILY PROTEIN"/>
    <property type="match status" value="1"/>
</dbReference>
<dbReference type="InterPro" id="IPR036628">
    <property type="entry name" value="Clp_N_dom_sf"/>
</dbReference>
<dbReference type="RefSeq" id="WP_192753901.1">
    <property type="nucleotide sequence ID" value="NZ_BAABJL010000095.1"/>
</dbReference>
<keyword evidence="4" id="KW-1185">Reference proteome</keyword>
<dbReference type="InterPro" id="IPR004176">
    <property type="entry name" value="Clp_R_N"/>
</dbReference>